<evidence type="ECO:0000256" key="4">
    <source>
        <dbReference type="SAM" id="Phobius"/>
    </source>
</evidence>
<dbReference type="Proteomes" id="UP000309676">
    <property type="component" value="Unassembled WGS sequence"/>
</dbReference>
<dbReference type="Pfam" id="PF17853">
    <property type="entry name" value="GGDEF_2"/>
    <property type="match status" value="1"/>
</dbReference>
<evidence type="ECO:0000313" key="7">
    <source>
        <dbReference type="Proteomes" id="UP000309676"/>
    </source>
</evidence>
<feature type="transmembrane region" description="Helical" evidence="4">
    <location>
        <begin position="274"/>
        <end position="300"/>
    </location>
</feature>
<dbReference type="InterPro" id="IPR041522">
    <property type="entry name" value="CdaR_GGDEF"/>
</dbReference>
<dbReference type="InterPro" id="IPR018060">
    <property type="entry name" value="HTH_AraC"/>
</dbReference>
<organism evidence="6 7">
    <name type="scientific">Paenibacillus antri</name>
    <dbReference type="NCBI Taxonomy" id="2582848"/>
    <lineage>
        <taxon>Bacteria</taxon>
        <taxon>Bacillati</taxon>
        <taxon>Bacillota</taxon>
        <taxon>Bacilli</taxon>
        <taxon>Bacillales</taxon>
        <taxon>Paenibacillaceae</taxon>
        <taxon>Paenibacillus</taxon>
    </lineage>
</organism>
<sequence>MGTPAPHGGRLIKGAIGLKHHGYYRKLLVSYLPIFFSAFTVLVIALLLGSMYLSREAIKRESLVMAKFVNAAMDRELKALEDVLHTDLLDKSRFIVLTRLNPTHNSYYSTYELSVMLRDFKVAYPLIDSIYIYRFSDRSVQSMNVTSTFERFGDREFIRRALEADNIDATTWTGVRDYREFDKQQPERVVTLTRTIPVFREAGGLIVMNVKQSDLLRLAQRLSDPNSTYLAMSDAEGNPMLSSGPEGVKIDASSRSEYSGYTIRLGYREGVVSGILDTLVVLYIVIGFIVIVIGMLWMIYATRKNYRPIQAIVAKLDHLVSDAKLPAGAKGAKDEFGFVEQVLEKMIEQSTEFEQRHKELASFKRRLLFAELREGGFAGSEEEAREQLAAHGWHADAGGYLTAVAELDDPERFAARFSDRDQSLLKFALYNVLVESASARRRPAPWADWAAAHQIALLYPANGGSAPSPEEVEAGLREALAWIEGHLKITATIGVGAAVTKAKAICDSFGEARRMLKYKHALGGNRVIGYGALDRADRSSHMGLIATARDLAEAFRLAAPGWRESLDGWFDDIRKLLVPEDRVELLLHCLLYHVRREVAQLSDEFAAVWNEEFDEALERRLREPKLAADRGESIRALLKAAGERFADLREANGRAAVLGEVRAYIDRHYADPNLSLAMLSDKFEMNSKTLSRSFKEQFGENFVDYLMRRRIAEAKLLLLESGAPIQDISREVGYANALSFTRAFKRMEGVTPVALRKA</sequence>
<dbReference type="PROSITE" id="PS01124">
    <property type="entry name" value="HTH_ARAC_FAMILY_2"/>
    <property type="match status" value="1"/>
</dbReference>
<feature type="transmembrane region" description="Helical" evidence="4">
    <location>
        <begin position="28"/>
        <end position="53"/>
    </location>
</feature>
<dbReference type="InterPro" id="IPR018062">
    <property type="entry name" value="HTH_AraC-typ_CS"/>
</dbReference>
<evidence type="ECO:0000259" key="5">
    <source>
        <dbReference type="PROSITE" id="PS01124"/>
    </source>
</evidence>
<comment type="caution">
    <text evidence="6">The sequence shown here is derived from an EMBL/GenBank/DDBJ whole genome shotgun (WGS) entry which is preliminary data.</text>
</comment>
<evidence type="ECO:0000313" key="6">
    <source>
        <dbReference type="EMBL" id="TLS51658.1"/>
    </source>
</evidence>
<keyword evidence="1" id="KW-0805">Transcription regulation</keyword>
<dbReference type="Pfam" id="PF12833">
    <property type="entry name" value="HTH_18"/>
    <property type="match status" value="1"/>
</dbReference>
<evidence type="ECO:0000256" key="3">
    <source>
        <dbReference type="ARBA" id="ARBA00023163"/>
    </source>
</evidence>
<gene>
    <name evidence="6" type="ORF">FE782_14250</name>
</gene>
<reference evidence="6 7" key="1">
    <citation type="submission" date="2019-05" db="EMBL/GenBank/DDBJ databases">
        <authorList>
            <person name="Narsing Rao M.P."/>
            <person name="Li W.J."/>
        </authorList>
    </citation>
    <scope>NUCLEOTIDE SEQUENCE [LARGE SCALE GENOMIC DNA]</scope>
    <source>
        <strain evidence="6 7">SYSU_K30003</strain>
    </source>
</reference>
<dbReference type="AlphaFoldDB" id="A0A5R9GE85"/>
<feature type="domain" description="HTH araC/xylS-type" evidence="5">
    <location>
        <begin position="659"/>
        <end position="758"/>
    </location>
</feature>
<evidence type="ECO:0000256" key="2">
    <source>
        <dbReference type="ARBA" id="ARBA00023125"/>
    </source>
</evidence>
<keyword evidence="7" id="KW-1185">Reference proteome</keyword>
<accession>A0A5R9GE85</accession>
<dbReference type="PANTHER" id="PTHR43280">
    <property type="entry name" value="ARAC-FAMILY TRANSCRIPTIONAL REGULATOR"/>
    <property type="match status" value="1"/>
</dbReference>
<dbReference type="EMBL" id="VCIW01000008">
    <property type="protein sequence ID" value="TLS51658.1"/>
    <property type="molecule type" value="Genomic_DNA"/>
</dbReference>
<dbReference type="SMART" id="SM00342">
    <property type="entry name" value="HTH_ARAC"/>
    <property type="match status" value="1"/>
</dbReference>
<proteinExistence type="predicted"/>
<dbReference type="SUPFAM" id="SSF46689">
    <property type="entry name" value="Homeodomain-like"/>
    <property type="match status" value="1"/>
</dbReference>
<dbReference type="GO" id="GO:0003700">
    <property type="term" value="F:DNA-binding transcription factor activity"/>
    <property type="evidence" value="ECO:0007669"/>
    <property type="project" value="InterPro"/>
</dbReference>
<keyword evidence="2" id="KW-0238">DNA-binding</keyword>
<keyword evidence="4" id="KW-1133">Transmembrane helix</keyword>
<evidence type="ECO:0000256" key="1">
    <source>
        <dbReference type="ARBA" id="ARBA00023015"/>
    </source>
</evidence>
<keyword evidence="4" id="KW-0472">Membrane</keyword>
<dbReference type="Gene3D" id="1.10.10.60">
    <property type="entry name" value="Homeodomain-like"/>
    <property type="match status" value="2"/>
</dbReference>
<name>A0A5R9GE85_9BACL</name>
<dbReference type="OrthoDB" id="9805730at2"/>
<protein>
    <submittedName>
        <fullName evidence="6">Helix-turn-helix transcriptional regulator</fullName>
    </submittedName>
</protein>
<keyword evidence="3" id="KW-0804">Transcription</keyword>
<dbReference type="PROSITE" id="PS00041">
    <property type="entry name" value="HTH_ARAC_FAMILY_1"/>
    <property type="match status" value="1"/>
</dbReference>
<dbReference type="GO" id="GO:0043565">
    <property type="term" value="F:sequence-specific DNA binding"/>
    <property type="evidence" value="ECO:0007669"/>
    <property type="project" value="InterPro"/>
</dbReference>
<keyword evidence="4" id="KW-0812">Transmembrane</keyword>
<dbReference type="PANTHER" id="PTHR43280:SF28">
    <property type="entry name" value="HTH-TYPE TRANSCRIPTIONAL ACTIVATOR RHAS"/>
    <property type="match status" value="1"/>
</dbReference>
<dbReference type="InterPro" id="IPR009057">
    <property type="entry name" value="Homeodomain-like_sf"/>
</dbReference>
<dbReference type="RefSeq" id="WP_138194884.1">
    <property type="nucleotide sequence ID" value="NZ_VCIW01000008.1"/>
</dbReference>